<dbReference type="AlphaFoldDB" id="A0A4P6G520"/>
<dbReference type="NCBIfam" id="NF040643">
    <property type="entry name" value="S6_alt_immun"/>
    <property type="match status" value="1"/>
</dbReference>
<name>A0A4P6G520_9PSED</name>
<dbReference type="Proteomes" id="UP000291121">
    <property type="component" value="Chromosome"/>
</dbReference>
<accession>A0A4P6G520</accession>
<protein>
    <submittedName>
        <fullName evidence="1">Uncharacterized protein</fullName>
    </submittedName>
</protein>
<gene>
    <name evidence="1" type="ORF">CUN61_11360</name>
</gene>
<reference evidence="1 2" key="1">
    <citation type="submission" date="2017-11" db="EMBL/GenBank/DDBJ databases">
        <title>Genome sequence of Pseudomonas arsenicoxydans ACM1.</title>
        <authorList>
            <person name="Nascimento F.X."/>
        </authorList>
    </citation>
    <scope>NUCLEOTIDE SEQUENCE [LARGE SCALE GENOMIC DNA]</scope>
    <source>
        <strain evidence="1 2">ACM1</strain>
    </source>
</reference>
<proteinExistence type="predicted"/>
<dbReference type="RefSeq" id="WP_208671600.1">
    <property type="nucleotide sequence ID" value="NZ_CP024767.1"/>
</dbReference>
<dbReference type="EMBL" id="CP024767">
    <property type="protein sequence ID" value="QAY84552.1"/>
    <property type="molecule type" value="Genomic_DNA"/>
</dbReference>
<organism evidence="1 2">
    <name type="scientific">Pseudomonas arsenicoxydans</name>
    <dbReference type="NCBI Taxonomy" id="702115"/>
    <lineage>
        <taxon>Bacteria</taxon>
        <taxon>Pseudomonadati</taxon>
        <taxon>Pseudomonadota</taxon>
        <taxon>Gammaproteobacteria</taxon>
        <taxon>Pseudomonadales</taxon>
        <taxon>Pseudomonadaceae</taxon>
        <taxon>Pseudomonas</taxon>
    </lineage>
</organism>
<evidence type="ECO:0000313" key="1">
    <source>
        <dbReference type="EMBL" id="QAY84552.1"/>
    </source>
</evidence>
<dbReference type="InterPro" id="IPR049810">
    <property type="entry name" value="S6_alt_immun-like"/>
</dbReference>
<evidence type="ECO:0000313" key="2">
    <source>
        <dbReference type="Proteomes" id="UP000291121"/>
    </source>
</evidence>
<sequence length="82" mass="9256">MIFILLTGFFPEPNPVNSLQYEKDVPQALETAVLNVMGWSTLWDIPMGEHLLSPDQSREIMGLVGAPIREDLVYYMGLCNND</sequence>
<keyword evidence="2" id="KW-1185">Reference proteome</keyword>